<feature type="chain" id="PRO_5046112775" evidence="2">
    <location>
        <begin position="26"/>
        <end position="240"/>
    </location>
</feature>
<feature type="compositionally biased region" description="Basic and acidic residues" evidence="1">
    <location>
        <begin position="216"/>
        <end position="226"/>
    </location>
</feature>
<feature type="region of interest" description="Disordered" evidence="1">
    <location>
        <begin position="161"/>
        <end position="194"/>
    </location>
</feature>
<feature type="region of interest" description="Disordered" evidence="1">
    <location>
        <begin position="216"/>
        <end position="240"/>
    </location>
</feature>
<evidence type="ECO:0000256" key="2">
    <source>
        <dbReference type="SAM" id="SignalP"/>
    </source>
</evidence>
<keyword evidence="2" id="KW-0732">Signal</keyword>
<comment type="caution">
    <text evidence="3">The sequence shown here is derived from an EMBL/GenBank/DDBJ whole genome shotgun (WGS) entry which is preliminary data.</text>
</comment>
<name>A0ABS9PAC5_9GAMM</name>
<protein>
    <submittedName>
        <fullName evidence="3">Uncharacterized protein</fullName>
    </submittedName>
</protein>
<feature type="compositionally biased region" description="Acidic residues" evidence="1">
    <location>
        <begin position="227"/>
        <end position="240"/>
    </location>
</feature>
<evidence type="ECO:0000313" key="3">
    <source>
        <dbReference type="EMBL" id="MCG6658708.1"/>
    </source>
</evidence>
<reference evidence="3 4" key="1">
    <citation type="submission" date="2020-05" db="EMBL/GenBank/DDBJ databases">
        <title>Comparative genomic analysis of denitrifying bacteria from Halomonas genus.</title>
        <authorList>
            <person name="Wang L."/>
            <person name="Shao Z."/>
        </authorList>
    </citation>
    <scope>NUCLEOTIDE SEQUENCE [LARGE SCALE GENOMIC DNA]</scope>
    <source>
        <strain evidence="3 4">A4</strain>
    </source>
</reference>
<accession>A0ABS9PAC5</accession>
<evidence type="ECO:0000256" key="1">
    <source>
        <dbReference type="SAM" id="MobiDB-lite"/>
    </source>
</evidence>
<feature type="compositionally biased region" description="Acidic residues" evidence="1">
    <location>
        <begin position="68"/>
        <end position="89"/>
    </location>
</feature>
<proteinExistence type="predicted"/>
<dbReference type="RefSeq" id="WP_238977854.1">
    <property type="nucleotide sequence ID" value="NZ_JABFUC010000010.1"/>
</dbReference>
<keyword evidence="4" id="KW-1185">Reference proteome</keyword>
<dbReference type="Proteomes" id="UP000814385">
    <property type="component" value="Unassembled WGS sequence"/>
</dbReference>
<feature type="region of interest" description="Disordered" evidence="1">
    <location>
        <begin position="24"/>
        <end position="114"/>
    </location>
</feature>
<evidence type="ECO:0000313" key="4">
    <source>
        <dbReference type="Proteomes" id="UP000814385"/>
    </source>
</evidence>
<feature type="compositionally biased region" description="Acidic residues" evidence="1">
    <location>
        <begin position="24"/>
        <end position="51"/>
    </location>
</feature>
<gene>
    <name evidence="3" type="ORF">HOP52_13185</name>
</gene>
<dbReference type="PROSITE" id="PS51257">
    <property type="entry name" value="PROKAR_LIPOPROTEIN"/>
    <property type="match status" value="1"/>
</dbReference>
<feature type="signal peptide" evidence="2">
    <location>
        <begin position="1"/>
        <end position="25"/>
    </location>
</feature>
<sequence length="240" mass="26510">MAKRAWIPAAMALTLALGLAGCGEAEEEVAAPEAEESEAPATEAEPDEALDAEAPPPADEPLPGEQDALVDEQEVLGEDDLTPEEEVAADTETLGESPADTLDEGAALPGETTPDEIDAIIEEQERRFEEAQRRIDEQFDAVERDAPVFEPMEDTMDFETRLEPIEGDPAEVERDTTGTLDDEAALPGETTGSDIDALLEETERRFEEAQRRLEEQFEEAERRDPLEYEAFEVEEFEESR</sequence>
<dbReference type="EMBL" id="JABFUC010000010">
    <property type="protein sequence ID" value="MCG6658708.1"/>
    <property type="molecule type" value="Genomic_DNA"/>
</dbReference>
<organism evidence="3 4">
    <name type="scientific">Billgrantia campisalis</name>
    <dbReference type="NCBI Taxonomy" id="74661"/>
    <lineage>
        <taxon>Bacteria</taxon>
        <taxon>Pseudomonadati</taxon>
        <taxon>Pseudomonadota</taxon>
        <taxon>Gammaproteobacteria</taxon>
        <taxon>Oceanospirillales</taxon>
        <taxon>Halomonadaceae</taxon>
        <taxon>Billgrantia</taxon>
    </lineage>
</organism>